<dbReference type="Proteomes" id="UP000179786">
    <property type="component" value="Unassembled WGS sequence"/>
</dbReference>
<evidence type="ECO:0000256" key="1">
    <source>
        <dbReference type="SAM" id="MobiDB-lite"/>
    </source>
</evidence>
<sequence length="595" mass="64110">MNMQVKGLYKFVSQAALSGAIAMGSSVVAAQSFPGGSPITASDLTATPAQLPAPPPQYQLNDPISHEQFARFAWRQFIYLNSPTKKASSGQSNVSPVVRGTVDPNANFVTSGNPRFYQSGKSSTDNFSNNILLWESYAHRSELFPKNAKASGDFPTLLPKYDFINLSVPSSQARFNNLDENSQIGQNKIFFPKNGSTPSANPYDDYEVLFEAKVNQTEYDYIKGLNVTPNEPLENFDLPNETIEIKAAWRVLSDDLAQSGRYHTAEALYYKGEGSEAQAHVATFGLIGLHIIRKMENYEAFVFSTFEHVDNLKKPNGAETGLYFYTTYNQLSYQSTVSSTPHAIVNTGTNLVQLPLPTAGDITPANGYEFINGNFTQPTATSAGPIKVVQPPTITNAVTSVNQEVKNAMAQSKQFGNSVWQYYQLKGVQPLPVNEDSSVAGKANPLTQDYFLANNVIESSQPGIQLFKGGAPGPLPQPPNTTNCSQPVPSAGQPSVNCLPNPRAGSTAANIQNVPNLVVPGISHGDQNSIVMGGCMGCHGQAKYTNKDGTTSSIFSFLISQPNLEGNGGFTADPFDQTGVSLSTAAQKYMATQGK</sequence>
<accession>A0A1S1MT58</accession>
<reference evidence="3 4" key="1">
    <citation type="submission" date="2016-09" db="EMBL/GenBank/DDBJ databases">
        <title>Pseudoalteromonas amylolytica sp. nov., isolated from the surface seawater.</title>
        <authorList>
            <person name="Wu Y.-H."/>
            <person name="Cheng H."/>
            <person name="Jin X.-B."/>
            <person name="Wang C.-S."/>
            <person name="Xu X.-W."/>
        </authorList>
    </citation>
    <scope>NUCLEOTIDE SEQUENCE [LARGE SCALE GENOMIC DNA]</scope>
    <source>
        <strain evidence="3 4">JW1</strain>
    </source>
</reference>
<evidence type="ECO:0008006" key="5">
    <source>
        <dbReference type="Google" id="ProtNLM"/>
    </source>
</evidence>
<evidence type="ECO:0000313" key="4">
    <source>
        <dbReference type="Proteomes" id="UP000179786"/>
    </source>
</evidence>
<evidence type="ECO:0000313" key="3">
    <source>
        <dbReference type="EMBL" id="OHU92044.1"/>
    </source>
</evidence>
<feature type="chain" id="PRO_5010233032" description="Cytochrome c domain-containing protein" evidence="2">
    <location>
        <begin position="30"/>
        <end position="595"/>
    </location>
</feature>
<protein>
    <recommendedName>
        <fullName evidence="5">Cytochrome c domain-containing protein</fullName>
    </recommendedName>
</protein>
<organism evidence="3 4">
    <name type="scientific">Pseudoalteromonas amylolytica</name>
    <dbReference type="NCBI Taxonomy" id="1859457"/>
    <lineage>
        <taxon>Bacteria</taxon>
        <taxon>Pseudomonadati</taxon>
        <taxon>Pseudomonadota</taxon>
        <taxon>Gammaproteobacteria</taxon>
        <taxon>Alteromonadales</taxon>
        <taxon>Pseudoalteromonadaceae</taxon>
        <taxon>Pseudoalteromonas</taxon>
    </lineage>
</organism>
<dbReference type="STRING" id="1859457.BET10_06825"/>
<dbReference type="OrthoDB" id="280897at2"/>
<gene>
    <name evidence="3" type="ORF">BET10_06825</name>
</gene>
<feature type="signal peptide" evidence="2">
    <location>
        <begin position="1"/>
        <end position="29"/>
    </location>
</feature>
<name>A0A1S1MT58_9GAMM</name>
<keyword evidence="2" id="KW-0732">Signal</keyword>
<dbReference type="EMBL" id="MKJU01000022">
    <property type="protein sequence ID" value="OHU92044.1"/>
    <property type="molecule type" value="Genomic_DNA"/>
</dbReference>
<keyword evidence="4" id="KW-1185">Reference proteome</keyword>
<feature type="region of interest" description="Disordered" evidence="1">
    <location>
        <begin position="469"/>
        <end position="494"/>
    </location>
</feature>
<dbReference type="RefSeq" id="WP_070983846.1">
    <property type="nucleotide sequence ID" value="NZ_MKJU01000022.1"/>
</dbReference>
<proteinExistence type="predicted"/>
<dbReference type="AlphaFoldDB" id="A0A1S1MT58"/>
<evidence type="ECO:0000256" key="2">
    <source>
        <dbReference type="SAM" id="SignalP"/>
    </source>
</evidence>
<feature type="compositionally biased region" description="Polar residues" evidence="1">
    <location>
        <begin position="480"/>
        <end position="494"/>
    </location>
</feature>
<comment type="caution">
    <text evidence="3">The sequence shown here is derived from an EMBL/GenBank/DDBJ whole genome shotgun (WGS) entry which is preliminary data.</text>
</comment>